<accession>A0AAD5E8G7</accession>
<keyword evidence="3" id="KW-1185">Reference proteome</keyword>
<feature type="signal peptide" evidence="1">
    <location>
        <begin position="1"/>
        <end position="21"/>
    </location>
</feature>
<name>A0AAD5E8G7_UMBRA</name>
<dbReference type="AlphaFoldDB" id="A0AAD5E8G7"/>
<proteinExistence type="predicted"/>
<dbReference type="GeneID" id="75915169"/>
<evidence type="ECO:0008006" key="4">
    <source>
        <dbReference type="Google" id="ProtNLM"/>
    </source>
</evidence>
<dbReference type="EMBL" id="MU620927">
    <property type="protein sequence ID" value="KAI8578652.1"/>
    <property type="molecule type" value="Genomic_DNA"/>
</dbReference>
<feature type="chain" id="PRO_5041990476" description="Secreted protein" evidence="1">
    <location>
        <begin position="22"/>
        <end position="85"/>
    </location>
</feature>
<dbReference type="RefSeq" id="XP_051443656.1">
    <property type="nucleotide sequence ID" value="XM_051589824.1"/>
</dbReference>
<reference evidence="2" key="2">
    <citation type="journal article" date="2022" name="Proc. Natl. Acad. Sci. U.S.A.">
        <title>Diploid-dominant life cycles characterize the early evolution of Fungi.</title>
        <authorList>
            <person name="Amses K.R."/>
            <person name="Simmons D.R."/>
            <person name="Longcore J.E."/>
            <person name="Mondo S.J."/>
            <person name="Seto K."/>
            <person name="Jeronimo G.H."/>
            <person name="Bonds A.E."/>
            <person name="Quandt C.A."/>
            <person name="Davis W.J."/>
            <person name="Chang Y."/>
            <person name="Federici B.A."/>
            <person name="Kuo A."/>
            <person name="LaButti K."/>
            <person name="Pangilinan J."/>
            <person name="Andreopoulos W."/>
            <person name="Tritt A."/>
            <person name="Riley R."/>
            <person name="Hundley H."/>
            <person name="Johnson J."/>
            <person name="Lipzen A."/>
            <person name="Barry K."/>
            <person name="Lang B.F."/>
            <person name="Cuomo C.A."/>
            <person name="Buchler N.E."/>
            <person name="Grigoriev I.V."/>
            <person name="Spatafora J.W."/>
            <person name="Stajich J.E."/>
            <person name="James T.Y."/>
        </authorList>
    </citation>
    <scope>NUCLEOTIDE SEQUENCE</scope>
    <source>
        <strain evidence="2">AG</strain>
    </source>
</reference>
<evidence type="ECO:0000313" key="2">
    <source>
        <dbReference type="EMBL" id="KAI8578652.1"/>
    </source>
</evidence>
<gene>
    <name evidence="2" type="ORF">K450DRAFT_245908</name>
</gene>
<organism evidence="2 3">
    <name type="scientific">Umbelopsis ramanniana AG</name>
    <dbReference type="NCBI Taxonomy" id="1314678"/>
    <lineage>
        <taxon>Eukaryota</taxon>
        <taxon>Fungi</taxon>
        <taxon>Fungi incertae sedis</taxon>
        <taxon>Mucoromycota</taxon>
        <taxon>Mucoromycotina</taxon>
        <taxon>Umbelopsidomycetes</taxon>
        <taxon>Umbelopsidales</taxon>
        <taxon>Umbelopsidaceae</taxon>
        <taxon>Umbelopsis</taxon>
    </lineage>
</organism>
<comment type="caution">
    <text evidence="2">The sequence shown here is derived from an EMBL/GenBank/DDBJ whole genome shotgun (WGS) entry which is preliminary data.</text>
</comment>
<keyword evidence="1" id="KW-0732">Signal</keyword>
<sequence length="85" mass="9783">MSNFFFFFCFRLLFFISGNEAQISIFCIVDGRFLHITFGQSKTCTDSCLWRSIAIRSFSSMSLESSTPWVSAKEPRCSLAFGRLR</sequence>
<protein>
    <recommendedName>
        <fullName evidence="4">Secreted protein</fullName>
    </recommendedName>
</protein>
<dbReference type="Proteomes" id="UP001206595">
    <property type="component" value="Unassembled WGS sequence"/>
</dbReference>
<reference evidence="2" key="1">
    <citation type="submission" date="2021-06" db="EMBL/GenBank/DDBJ databases">
        <authorList>
            <consortium name="DOE Joint Genome Institute"/>
            <person name="Mondo S.J."/>
            <person name="Amses K.R."/>
            <person name="Simmons D.R."/>
            <person name="Longcore J.E."/>
            <person name="Seto K."/>
            <person name="Alves G.H."/>
            <person name="Bonds A.E."/>
            <person name="Quandt C.A."/>
            <person name="Davis W.J."/>
            <person name="Chang Y."/>
            <person name="Letcher P.M."/>
            <person name="Powell M.J."/>
            <person name="Kuo A."/>
            <person name="Labutti K."/>
            <person name="Pangilinan J."/>
            <person name="Andreopoulos W."/>
            <person name="Tritt A."/>
            <person name="Riley R."/>
            <person name="Hundley H."/>
            <person name="Johnson J."/>
            <person name="Lipzen A."/>
            <person name="Barry K."/>
            <person name="Berbee M.L."/>
            <person name="Buchler N.E."/>
            <person name="Grigoriev I.V."/>
            <person name="Spatafora J.W."/>
            <person name="Stajich J.E."/>
            <person name="James T.Y."/>
        </authorList>
    </citation>
    <scope>NUCLEOTIDE SEQUENCE</scope>
    <source>
        <strain evidence="2">AG</strain>
    </source>
</reference>
<evidence type="ECO:0000313" key="3">
    <source>
        <dbReference type="Proteomes" id="UP001206595"/>
    </source>
</evidence>
<evidence type="ECO:0000256" key="1">
    <source>
        <dbReference type="SAM" id="SignalP"/>
    </source>
</evidence>